<organism evidence="2 3">
    <name type="scientific">Nocardiopsis flavescens</name>
    <dbReference type="NCBI Taxonomy" id="758803"/>
    <lineage>
        <taxon>Bacteria</taxon>
        <taxon>Bacillati</taxon>
        <taxon>Actinomycetota</taxon>
        <taxon>Actinomycetes</taxon>
        <taxon>Streptosporangiales</taxon>
        <taxon>Nocardiopsidaceae</taxon>
        <taxon>Nocardiopsis</taxon>
    </lineage>
</organism>
<dbReference type="STRING" id="758803.SAMN05421803_101192"/>
<gene>
    <name evidence="2" type="ORF">SAMN05421803_101192</name>
</gene>
<dbReference type="AlphaFoldDB" id="A0A1M6B272"/>
<accession>A0A1M6B272</accession>
<evidence type="ECO:0000313" key="3">
    <source>
        <dbReference type="Proteomes" id="UP000184452"/>
    </source>
</evidence>
<dbReference type="Pfam" id="PF19694">
    <property type="entry name" value="DUF6194"/>
    <property type="match status" value="1"/>
</dbReference>
<sequence>MTTQDEIIEFTAALPEVGVLRAGPENGAPEAAWGDVFFFHEPDGDPARRRSMPFATVVVKDYPGFDTDSRLDRPGVFRVNVCVGKELFEELVGHSPAAHAAHAGGVDPAEADRIMAHPLYAAQAWVAVVCPGEATSARLRGLLSAARDRDAARSARRAGRG</sequence>
<dbReference type="OrthoDB" id="9783727at2"/>
<proteinExistence type="predicted"/>
<dbReference type="RefSeq" id="WP_073375218.1">
    <property type="nucleotide sequence ID" value="NZ_FQZK01000001.1"/>
</dbReference>
<feature type="domain" description="DUF6194" evidence="1">
    <location>
        <begin position="3"/>
        <end position="158"/>
    </location>
</feature>
<dbReference type="EMBL" id="FQZK01000001">
    <property type="protein sequence ID" value="SHI42821.1"/>
    <property type="molecule type" value="Genomic_DNA"/>
</dbReference>
<name>A0A1M6B272_9ACTN</name>
<evidence type="ECO:0000313" key="2">
    <source>
        <dbReference type="EMBL" id="SHI42821.1"/>
    </source>
</evidence>
<dbReference type="InterPro" id="IPR045676">
    <property type="entry name" value="DUF6194"/>
</dbReference>
<keyword evidence="3" id="KW-1185">Reference proteome</keyword>
<reference evidence="2 3" key="1">
    <citation type="submission" date="2016-11" db="EMBL/GenBank/DDBJ databases">
        <authorList>
            <person name="Jaros S."/>
            <person name="Januszkiewicz K."/>
            <person name="Wedrychowicz H."/>
        </authorList>
    </citation>
    <scope>NUCLEOTIDE SEQUENCE [LARGE SCALE GENOMIC DNA]</scope>
    <source>
        <strain evidence="2 3">CGMCC 4.5723</strain>
    </source>
</reference>
<dbReference type="Proteomes" id="UP000184452">
    <property type="component" value="Unassembled WGS sequence"/>
</dbReference>
<evidence type="ECO:0000259" key="1">
    <source>
        <dbReference type="Pfam" id="PF19694"/>
    </source>
</evidence>
<protein>
    <recommendedName>
        <fullName evidence="1">DUF6194 domain-containing protein</fullName>
    </recommendedName>
</protein>